<reference evidence="2" key="1">
    <citation type="journal article" date="2015" name="Genome Biol. Evol.">
        <title>Organellar Genomes of White Spruce (Picea glauca): Assembly and Annotation.</title>
        <authorList>
            <person name="Jackman S.D."/>
            <person name="Warren R.L."/>
            <person name="Gibb E.A."/>
            <person name="Vandervalk B.P."/>
            <person name="Mohamadi H."/>
            <person name="Chu J."/>
            <person name="Raymond A."/>
            <person name="Pleasance S."/>
            <person name="Coope R."/>
            <person name="Wildung M.R."/>
            <person name="Ritland C.E."/>
            <person name="Bousquet J."/>
            <person name="Jones S.J."/>
            <person name="Bohlmann J."/>
            <person name="Birol I."/>
        </authorList>
    </citation>
    <scope>NUCLEOTIDE SEQUENCE [LARGE SCALE GENOMIC DNA]</scope>
    <source>
        <tissue evidence="2">Flushing bud</tissue>
    </source>
</reference>
<dbReference type="AlphaFoldDB" id="A0A101M107"/>
<sequence>MRGSYAKLIAILLSSHLLRQKVSPGRWSPGLVMAQLGPGISFLGERERQGYALAVVSAFAWGTEGRRFESCHLDRESSRAYPWRMGRTTKLVNSQGVNE</sequence>
<accession>A0A101M107</accession>
<keyword evidence="1" id="KW-0732">Signal</keyword>
<proteinExistence type="predicted"/>
<evidence type="ECO:0000313" key="2">
    <source>
        <dbReference type="EMBL" id="KUM48957.1"/>
    </source>
</evidence>
<evidence type="ECO:0008006" key="3">
    <source>
        <dbReference type="Google" id="ProtNLM"/>
    </source>
</evidence>
<feature type="signal peptide" evidence="1">
    <location>
        <begin position="1"/>
        <end position="24"/>
    </location>
</feature>
<organism evidence="2">
    <name type="scientific">Picea glauca</name>
    <name type="common">White spruce</name>
    <name type="synonym">Pinus glauca</name>
    <dbReference type="NCBI Taxonomy" id="3330"/>
    <lineage>
        <taxon>Eukaryota</taxon>
        <taxon>Viridiplantae</taxon>
        <taxon>Streptophyta</taxon>
        <taxon>Embryophyta</taxon>
        <taxon>Tracheophyta</taxon>
        <taxon>Spermatophyta</taxon>
        <taxon>Pinopsida</taxon>
        <taxon>Pinidae</taxon>
        <taxon>Conifers I</taxon>
        <taxon>Pinales</taxon>
        <taxon>Pinaceae</taxon>
        <taxon>Picea</taxon>
    </lineage>
</organism>
<name>A0A101M107_PICGL</name>
<dbReference type="AntiFam" id="ANF00013">
    <property type="entry name" value="tRNA translation"/>
</dbReference>
<protein>
    <recommendedName>
        <fullName evidence="3">Secreted protein</fullName>
    </recommendedName>
</protein>
<dbReference type="EMBL" id="LKAM01000004">
    <property type="protein sequence ID" value="KUM48957.1"/>
    <property type="molecule type" value="Genomic_DNA"/>
</dbReference>
<keyword evidence="2" id="KW-0496">Mitochondrion</keyword>
<geneLocation type="mitochondrion" evidence="2"/>
<evidence type="ECO:0000256" key="1">
    <source>
        <dbReference type="SAM" id="SignalP"/>
    </source>
</evidence>
<comment type="caution">
    <text evidence="2">The sequence shown here is derived from an EMBL/GenBank/DDBJ whole genome shotgun (WGS) entry which is preliminary data.</text>
</comment>
<feature type="chain" id="PRO_5007100212" description="Secreted protein" evidence="1">
    <location>
        <begin position="25"/>
        <end position="99"/>
    </location>
</feature>
<gene>
    <name evidence="2" type="ORF">ABT39_MTgene4293</name>
</gene>